<dbReference type="EMBL" id="HE978316">
    <property type="protein sequence ID" value="CCK69367.1"/>
    <property type="molecule type" value="Genomic_DNA"/>
</dbReference>
<dbReference type="OrthoDB" id="2014201at2759"/>
<dbReference type="RefSeq" id="XP_022463613.1">
    <property type="nucleotide sequence ID" value="XM_022606970.1"/>
</dbReference>
<keyword evidence="3" id="KW-1185">Reference proteome</keyword>
<feature type="compositionally biased region" description="Polar residues" evidence="1">
    <location>
        <begin position="64"/>
        <end position="74"/>
    </location>
</feature>
<dbReference type="PANTHER" id="PTHR11183">
    <property type="entry name" value="GLYCOGENIN SUBFAMILY MEMBER"/>
    <property type="match status" value="1"/>
</dbReference>
<proteinExistence type="predicted"/>
<dbReference type="InterPro" id="IPR050587">
    <property type="entry name" value="GNT1/Glycosyltrans_8"/>
</dbReference>
<dbReference type="GO" id="GO:0051321">
    <property type="term" value="P:meiotic cell cycle"/>
    <property type="evidence" value="ECO:0007669"/>
    <property type="project" value="EnsemblFungi"/>
</dbReference>
<dbReference type="Proteomes" id="UP000006310">
    <property type="component" value="Chromosome 3"/>
</dbReference>
<organism evidence="2 3">
    <name type="scientific">Huiozyma naganishii (strain ATCC MYA-139 / BCRC 22969 / CBS 8797 / KCTC 17520 / NBRC 10181 / NCYC 3082 / Yp74L-3)</name>
    <name type="common">Yeast</name>
    <name type="synonym">Kazachstania naganishii</name>
    <dbReference type="NCBI Taxonomy" id="1071383"/>
    <lineage>
        <taxon>Eukaryota</taxon>
        <taxon>Fungi</taxon>
        <taxon>Dikarya</taxon>
        <taxon>Ascomycota</taxon>
        <taxon>Saccharomycotina</taxon>
        <taxon>Saccharomycetes</taxon>
        <taxon>Saccharomycetales</taxon>
        <taxon>Saccharomycetaceae</taxon>
        <taxon>Huiozyma</taxon>
    </lineage>
</organism>
<evidence type="ECO:0000256" key="1">
    <source>
        <dbReference type="SAM" id="MobiDB-lite"/>
    </source>
</evidence>
<reference evidence="2 3" key="1">
    <citation type="journal article" date="2011" name="Proc. Natl. Acad. Sci. U.S.A.">
        <title>Evolutionary erosion of yeast sex chromosomes by mating-type switching accidents.</title>
        <authorList>
            <person name="Gordon J.L."/>
            <person name="Armisen D."/>
            <person name="Proux-Wera E."/>
            <person name="Oheigeartaigh S.S."/>
            <person name="Byrne K.P."/>
            <person name="Wolfe K.H."/>
        </authorList>
    </citation>
    <scope>NUCLEOTIDE SEQUENCE [LARGE SCALE GENOMIC DNA]</scope>
    <source>
        <strain evidence="3">ATCC MYA-139 / BCRC 22969 / CBS 8797 / CCRC 22969 / KCTC 17520 / NBRC 10181 / NCYC 3082</strain>
    </source>
</reference>
<sequence>MDPNSIGEDELPPELADAVRKSWSEQQNMTRFPEQSVHTGNSPIGTPGELSQFEKSEDMDIPTGTATPLNNASSTVQDSLRLLHFREPDAQDEPDYQLFKHHYHISKDTRESVSDILNDLDLGSADQGPLSHSDDLPPIPHQQPQQPQSLPYPMERTPSSGTGITTRRSSIQDVQWIRQLLNPRSSFSGSSANEPAAVEMAEKGAIKCWVTALMNDSPEAVKSMIVLYQSLKATNSKYRLYVLYDGTVDISQLTKFDIHTVPLDCEFFFNGATNVPSSKCEMLRNKKWFILSLFVSFINTNYELICYISPSCMVVENIDELLENQEINNEIDNETCVLLSNANTNNEPPQVIILKPNNEVAMCLREFFTLYGTDDEKIKKLLTLNDYDILRELFGETWAQISSDGYVVVLNGTQRSMNYADFVQCSNGNVIAKIIDYKNVKPWNLKGLQEETTTIAGKWYEVWLNFWNEHK</sequence>
<dbReference type="GeneID" id="34525047"/>
<accession>J7RWI3</accession>
<dbReference type="InterPro" id="IPR029044">
    <property type="entry name" value="Nucleotide-diphossugar_trans"/>
</dbReference>
<dbReference type="KEGG" id="kng:KNAG_0C02560"/>
<dbReference type="Gene3D" id="3.90.550.10">
    <property type="entry name" value="Spore Coat Polysaccharide Biosynthesis Protein SpsA, Chain A"/>
    <property type="match status" value="1"/>
</dbReference>
<evidence type="ECO:0000313" key="2">
    <source>
        <dbReference type="EMBL" id="CCK69367.1"/>
    </source>
</evidence>
<dbReference type="OMA" id="CIREYMT"/>
<feature type="compositionally biased region" description="Low complexity" evidence="1">
    <location>
        <begin position="142"/>
        <end position="165"/>
    </location>
</feature>
<gene>
    <name evidence="2" type="primary">KNAG0C02560</name>
    <name evidence="2" type="ordered locus">KNAG_0C02560</name>
</gene>
<dbReference type="GO" id="GO:0051087">
    <property type="term" value="F:protein-folding chaperone binding"/>
    <property type="evidence" value="ECO:0007669"/>
    <property type="project" value="EnsemblFungi"/>
</dbReference>
<protein>
    <submittedName>
        <fullName evidence="2">Uncharacterized protein</fullName>
    </submittedName>
</protein>
<dbReference type="SUPFAM" id="SSF53448">
    <property type="entry name" value="Nucleotide-diphospho-sugar transferases"/>
    <property type="match status" value="1"/>
</dbReference>
<reference evidence="3" key="2">
    <citation type="submission" date="2012-08" db="EMBL/GenBank/DDBJ databases">
        <title>Genome sequence of Kazachstania naganishii.</title>
        <authorList>
            <person name="Gordon J.L."/>
            <person name="Armisen D."/>
            <person name="Proux-Wera E."/>
            <person name="OhEigeartaigh S.S."/>
            <person name="Byrne K.P."/>
            <person name="Wolfe K.H."/>
        </authorList>
    </citation>
    <scope>NUCLEOTIDE SEQUENCE [LARGE SCALE GENOMIC DNA]</scope>
    <source>
        <strain evidence="3">ATCC MYA-139 / BCRC 22969 / CBS 8797 / CCRC 22969 / KCTC 17520 / NBRC 10181 / NCYC 3082</strain>
    </source>
</reference>
<feature type="region of interest" description="Disordered" evidence="1">
    <location>
        <begin position="1"/>
        <end position="74"/>
    </location>
</feature>
<dbReference type="eggNOG" id="ENOG502R2Z2">
    <property type="taxonomic scope" value="Eukaryota"/>
</dbReference>
<dbReference type="AlphaFoldDB" id="J7RWI3"/>
<dbReference type="HOGENOM" id="CLU_034560_0_0_1"/>
<name>J7RWI3_HUIN7</name>
<dbReference type="GO" id="GO:0006457">
    <property type="term" value="P:protein folding"/>
    <property type="evidence" value="ECO:0007669"/>
    <property type="project" value="EnsemblFungi"/>
</dbReference>
<evidence type="ECO:0000313" key="3">
    <source>
        <dbReference type="Proteomes" id="UP000006310"/>
    </source>
</evidence>
<feature type="region of interest" description="Disordered" evidence="1">
    <location>
        <begin position="120"/>
        <end position="165"/>
    </location>
</feature>